<dbReference type="InParanoid" id="A0A136IJJ9"/>
<keyword evidence="2 4" id="KW-0863">Zinc-finger</keyword>
<keyword evidence="3" id="KW-0862">Zinc</keyword>
<proteinExistence type="predicted"/>
<feature type="non-terminal residue" evidence="6">
    <location>
        <position position="1"/>
    </location>
</feature>
<dbReference type="EMBL" id="KQ964294">
    <property type="protein sequence ID" value="KXJ85136.1"/>
    <property type="molecule type" value="Genomic_DNA"/>
</dbReference>
<feature type="domain" description="SP-RING-type" evidence="5">
    <location>
        <begin position="44"/>
        <end position="132"/>
    </location>
</feature>
<dbReference type="AlphaFoldDB" id="A0A136IJJ9"/>
<evidence type="ECO:0000256" key="4">
    <source>
        <dbReference type="PROSITE-ProRule" id="PRU00452"/>
    </source>
</evidence>
<organism evidence="6 7">
    <name type="scientific">Microdochium bolleyi</name>
    <dbReference type="NCBI Taxonomy" id="196109"/>
    <lineage>
        <taxon>Eukaryota</taxon>
        <taxon>Fungi</taxon>
        <taxon>Dikarya</taxon>
        <taxon>Ascomycota</taxon>
        <taxon>Pezizomycotina</taxon>
        <taxon>Sordariomycetes</taxon>
        <taxon>Xylariomycetidae</taxon>
        <taxon>Xylariales</taxon>
        <taxon>Microdochiaceae</taxon>
        <taxon>Microdochium</taxon>
    </lineage>
</organism>
<dbReference type="Gene3D" id="3.30.40.10">
    <property type="entry name" value="Zinc/RING finger domain, C3HC4 (zinc finger)"/>
    <property type="match status" value="1"/>
</dbReference>
<keyword evidence="7" id="KW-1185">Reference proteome</keyword>
<dbReference type="PANTHER" id="PTHR10782">
    <property type="entry name" value="ZINC FINGER MIZ DOMAIN-CONTAINING PROTEIN"/>
    <property type="match status" value="1"/>
</dbReference>
<dbReference type="PANTHER" id="PTHR10782:SF4">
    <property type="entry name" value="TONALLI, ISOFORM E"/>
    <property type="match status" value="1"/>
</dbReference>
<dbReference type="InterPro" id="IPR013083">
    <property type="entry name" value="Znf_RING/FYVE/PHD"/>
</dbReference>
<protein>
    <recommendedName>
        <fullName evidence="5">SP-RING-type domain-containing protein</fullName>
    </recommendedName>
</protein>
<feature type="non-terminal residue" evidence="6">
    <location>
        <position position="152"/>
    </location>
</feature>
<sequence>LAVELVETLSHSAIIALVTTYGVQSSSDTLKIVKHRLSVSAAGNDDDVALVSCELAIDLADPFSSKLFEIPVRGKNCTHLECFDLETWLDSRLGHECSFIDKWKCPICSADARPRSLRMDKWLSGVRKKLEEDGLLGTKSILVSTDGTWTVK</sequence>
<dbReference type="GO" id="GO:0008270">
    <property type="term" value="F:zinc ion binding"/>
    <property type="evidence" value="ECO:0007669"/>
    <property type="project" value="UniProtKB-KW"/>
</dbReference>
<dbReference type="InterPro" id="IPR004181">
    <property type="entry name" value="Znf_MIZ"/>
</dbReference>
<evidence type="ECO:0000256" key="1">
    <source>
        <dbReference type="ARBA" id="ARBA00022723"/>
    </source>
</evidence>
<reference evidence="7" key="1">
    <citation type="submission" date="2016-02" db="EMBL/GenBank/DDBJ databases">
        <title>Draft genome sequence of Microdochium bolleyi, a fungal endophyte of beachgrass.</title>
        <authorList>
            <consortium name="DOE Joint Genome Institute"/>
            <person name="David A.S."/>
            <person name="May G."/>
            <person name="Haridas S."/>
            <person name="Lim J."/>
            <person name="Wang M."/>
            <person name="Labutti K."/>
            <person name="Lipzen A."/>
            <person name="Barry K."/>
            <person name="Grigoriev I.V."/>
        </authorList>
    </citation>
    <scope>NUCLEOTIDE SEQUENCE [LARGE SCALE GENOMIC DNA]</scope>
    <source>
        <strain evidence="7">J235TASD1</strain>
    </source>
</reference>
<keyword evidence="1" id="KW-0479">Metal-binding</keyword>
<evidence type="ECO:0000259" key="5">
    <source>
        <dbReference type="PROSITE" id="PS51044"/>
    </source>
</evidence>
<dbReference type="GO" id="GO:0000785">
    <property type="term" value="C:chromatin"/>
    <property type="evidence" value="ECO:0007669"/>
    <property type="project" value="TreeGrafter"/>
</dbReference>
<accession>A0A136IJJ9</accession>
<name>A0A136IJJ9_9PEZI</name>
<evidence type="ECO:0000256" key="3">
    <source>
        <dbReference type="ARBA" id="ARBA00022833"/>
    </source>
</evidence>
<dbReference type="OrthoDB" id="27975at2759"/>
<dbReference type="Pfam" id="PF02891">
    <property type="entry name" value="zf-MIZ"/>
    <property type="match status" value="1"/>
</dbReference>
<dbReference type="PROSITE" id="PS51044">
    <property type="entry name" value="ZF_SP_RING"/>
    <property type="match status" value="1"/>
</dbReference>
<dbReference type="GO" id="GO:0061665">
    <property type="term" value="F:SUMO ligase activity"/>
    <property type="evidence" value="ECO:0007669"/>
    <property type="project" value="TreeGrafter"/>
</dbReference>
<dbReference type="STRING" id="196109.A0A136IJJ9"/>
<evidence type="ECO:0000256" key="2">
    <source>
        <dbReference type="ARBA" id="ARBA00022771"/>
    </source>
</evidence>
<dbReference type="Proteomes" id="UP000070501">
    <property type="component" value="Unassembled WGS sequence"/>
</dbReference>
<dbReference type="GO" id="GO:0016925">
    <property type="term" value="P:protein sumoylation"/>
    <property type="evidence" value="ECO:0007669"/>
    <property type="project" value="TreeGrafter"/>
</dbReference>
<evidence type="ECO:0000313" key="7">
    <source>
        <dbReference type="Proteomes" id="UP000070501"/>
    </source>
</evidence>
<gene>
    <name evidence="6" type="ORF">Micbo1qcDRAFT_99588</name>
</gene>
<evidence type="ECO:0000313" key="6">
    <source>
        <dbReference type="EMBL" id="KXJ85136.1"/>
    </source>
</evidence>